<dbReference type="InterPro" id="IPR013538">
    <property type="entry name" value="ASHA1/2-like_C"/>
</dbReference>
<gene>
    <name evidence="3" type="ORF">ACFSOY_07365</name>
</gene>
<comment type="caution">
    <text evidence="3">The sequence shown here is derived from an EMBL/GenBank/DDBJ whole genome shotgun (WGS) entry which is preliminary data.</text>
</comment>
<dbReference type="Proteomes" id="UP001597343">
    <property type="component" value="Unassembled WGS sequence"/>
</dbReference>
<protein>
    <submittedName>
        <fullName evidence="3">SRPBCC domain-containing protein</fullName>
    </submittedName>
</protein>
<proteinExistence type="inferred from homology"/>
<comment type="similarity">
    <text evidence="1">Belongs to the AHA1 family.</text>
</comment>
<evidence type="ECO:0000259" key="2">
    <source>
        <dbReference type="Pfam" id="PF08327"/>
    </source>
</evidence>
<sequence length="139" mass="15586">MEKTVGQTASVGFQIGVRRTLPITQEQAWELLTSSDGVKMWLGDVPDLAFSAGSTYLSEEGTSGELRIVKPHEQLRLTWQKSGWATPSTVQIRLLPKSPEKTTISFHQEKLASAVEREEMKLRWEAVLSMIGERFAPLE</sequence>
<dbReference type="Pfam" id="PF08327">
    <property type="entry name" value="AHSA1"/>
    <property type="match status" value="1"/>
</dbReference>
<evidence type="ECO:0000313" key="3">
    <source>
        <dbReference type="EMBL" id="MFD2169813.1"/>
    </source>
</evidence>
<reference evidence="4" key="1">
    <citation type="journal article" date="2019" name="Int. J. Syst. Evol. Microbiol.">
        <title>The Global Catalogue of Microorganisms (GCM) 10K type strain sequencing project: providing services to taxonomists for standard genome sequencing and annotation.</title>
        <authorList>
            <consortium name="The Broad Institute Genomics Platform"/>
            <consortium name="The Broad Institute Genome Sequencing Center for Infectious Disease"/>
            <person name="Wu L."/>
            <person name="Ma J."/>
        </authorList>
    </citation>
    <scope>NUCLEOTIDE SEQUENCE [LARGE SCALE GENOMIC DNA]</scope>
    <source>
        <strain evidence="4">CGMCC 1.13574</strain>
    </source>
</reference>
<evidence type="ECO:0000256" key="1">
    <source>
        <dbReference type="ARBA" id="ARBA00006817"/>
    </source>
</evidence>
<dbReference type="SUPFAM" id="SSF55961">
    <property type="entry name" value="Bet v1-like"/>
    <property type="match status" value="1"/>
</dbReference>
<organism evidence="3 4">
    <name type="scientific">Tumebacillus lipolyticus</name>
    <dbReference type="NCBI Taxonomy" id="1280370"/>
    <lineage>
        <taxon>Bacteria</taxon>
        <taxon>Bacillati</taxon>
        <taxon>Bacillota</taxon>
        <taxon>Bacilli</taxon>
        <taxon>Bacillales</taxon>
        <taxon>Alicyclobacillaceae</taxon>
        <taxon>Tumebacillus</taxon>
    </lineage>
</organism>
<evidence type="ECO:0000313" key="4">
    <source>
        <dbReference type="Proteomes" id="UP001597343"/>
    </source>
</evidence>
<dbReference type="EMBL" id="JBHUIO010000005">
    <property type="protein sequence ID" value="MFD2169813.1"/>
    <property type="molecule type" value="Genomic_DNA"/>
</dbReference>
<dbReference type="InterPro" id="IPR023393">
    <property type="entry name" value="START-like_dom_sf"/>
</dbReference>
<feature type="domain" description="Activator of Hsp90 ATPase homologue 1/2-like C-terminal" evidence="2">
    <location>
        <begin position="24"/>
        <end position="133"/>
    </location>
</feature>
<name>A0ABW4ZWK6_9BACL</name>
<keyword evidence="4" id="KW-1185">Reference proteome</keyword>
<dbReference type="RefSeq" id="WP_386045255.1">
    <property type="nucleotide sequence ID" value="NZ_JBHUIO010000005.1"/>
</dbReference>
<dbReference type="Gene3D" id="3.30.530.20">
    <property type="match status" value="1"/>
</dbReference>
<accession>A0ABW4ZWK6</accession>